<evidence type="ECO:0000313" key="4">
    <source>
        <dbReference type="Proteomes" id="UP000054383"/>
    </source>
</evidence>
<feature type="signal peptide" evidence="1">
    <location>
        <begin position="1"/>
        <end position="21"/>
    </location>
</feature>
<feature type="domain" description="Non-haem dioxygenase N-terminal" evidence="2">
    <location>
        <begin position="159"/>
        <end position="224"/>
    </location>
</feature>
<dbReference type="Pfam" id="PF14226">
    <property type="entry name" value="DIOX_N"/>
    <property type="match status" value="1"/>
</dbReference>
<dbReference type="InterPro" id="IPR026992">
    <property type="entry name" value="DIOX_N"/>
</dbReference>
<dbReference type="STRING" id="28573.A0A0U1LKT9"/>
<evidence type="ECO:0000256" key="1">
    <source>
        <dbReference type="SAM" id="SignalP"/>
    </source>
</evidence>
<evidence type="ECO:0000259" key="2">
    <source>
        <dbReference type="Pfam" id="PF14226"/>
    </source>
</evidence>
<dbReference type="OrthoDB" id="4223360at2759"/>
<dbReference type="Proteomes" id="UP000054383">
    <property type="component" value="Unassembled WGS sequence"/>
</dbReference>
<dbReference type="AlphaFoldDB" id="A0A0U1LKT9"/>
<organism evidence="3 4">
    <name type="scientific">Talaromyces islandicus</name>
    <name type="common">Penicillium islandicum</name>
    <dbReference type="NCBI Taxonomy" id="28573"/>
    <lineage>
        <taxon>Eukaryota</taxon>
        <taxon>Fungi</taxon>
        <taxon>Dikarya</taxon>
        <taxon>Ascomycota</taxon>
        <taxon>Pezizomycotina</taxon>
        <taxon>Eurotiomycetes</taxon>
        <taxon>Eurotiomycetidae</taxon>
        <taxon>Eurotiales</taxon>
        <taxon>Trichocomaceae</taxon>
        <taxon>Talaromyces</taxon>
        <taxon>Talaromyces sect. Islandici</taxon>
    </lineage>
</organism>
<dbReference type="SUPFAM" id="SSF51197">
    <property type="entry name" value="Clavaminate synthase-like"/>
    <property type="match status" value="1"/>
</dbReference>
<name>A0A0U1LKT9_TALIS</name>
<keyword evidence="4" id="KW-1185">Reference proteome</keyword>
<keyword evidence="1" id="KW-0732">Signal</keyword>
<reference evidence="3 4" key="1">
    <citation type="submission" date="2015-04" db="EMBL/GenBank/DDBJ databases">
        <authorList>
            <person name="Syromyatnikov M.Y."/>
            <person name="Popov V.N."/>
        </authorList>
    </citation>
    <scope>NUCLEOTIDE SEQUENCE [LARGE SCALE GENOMIC DNA]</scope>
    <source>
        <strain evidence="3">WF-38-12</strain>
    </source>
</reference>
<feature type="chain" id="PRO_5006711041" description="Non-haem dioxygenase N-terminal domain-containing protein" evidence="1">
    <location>
        <begin position="22"/>
        <end position="239"/>
    </location>
</feature>
<dbReference type="InterPro" id="IPR027443">
    <property type="entry name" value="IPNS-like_sf"/>
</dbReference>
<sequence length="239" mass="25949">MMHSPIASLVTLAVLTTAVAGKSFGLRAKGTNTTVGQYVFQTGGNAGTICINLLHNSINNPNKVEIDNNTNLWINGEAGRYALSLDMGSTPYYGPSNLSSYSYSYDGGGEPVPDPTPGFSWGSDGILKVSHKPFYGWVSCNDTTVYEEGNALMWATAPIKNLSSSFINTGFFQIANHDMTPSVQQAAFAAARRFFALHFEKKSPLDAKKNIGMRGYGVLVSQNYDADLIPERGLLHRHR</sequence>
<accession>A0A0U1LKT9</accession>
<evidence type="ECO:0000313" key="3">
    <source>
        <dbReference type="EMBL" id="CRG83649.1"/>
    </source>
</evidence>
<dbReference type="EMBL" id="CVMT01000001">
    <property type="protein sequence ID" value="CRG83649.1"/>
    <property type="molecule type" value="Genomic_DNA"/>
</dbReference>
<gene>
    <name evidence="3" type="ORF">PISL3812_01004</name>
</gene>
<dbReference type="Gene3D" id="2.60.120.330">
    <property type="entry name" value="B-lactam Antibiotic, Isopenicillin N Synthase, Chain"/>
    <property type="match status" value="1"/>
</dbReference>
<proteinExistence type="predicted"/>
<protein>
    <recommendedName>
        <fullName evidence="2">Non-haem dioxygenase N-terminal domain-containing protein</fullName>
    </recommendedName>
</protein>